<keyword evidence="2" id="KW-1185">Reference proteome</keyword>
<protein>
    <submittedName>
        <fullName evidence="1">Uncharacterized protein</fullName>
    </submittedName>
</protein>
<organism evidence="1 2">
    <name type="scientific">Necator americanus</name>
    <name type="common">Human hookworm</name>
    <dbReference type="NCBI Taxonomy" id="51031"/>
    <lineage>
        <taxon>Eukaryota</taxon>
        <taxon>Metazoa</taxon>
        <taxon>Ecdysozoa</taxon>
        <taxon>Nematoda</taxon>
        <taxon>Chromadorea</taxon>
        <taxon>Rhabditida</taxon>
        <taxon>Rhabditina</taxon>
        <taxon>Rhabditomorpha</taxon>
        <taxon>Strongyloidea</taxon>
        <taxon>Ancylostomatidae</taxon>
        <taxon>Bunostominae</taxon>
        <taxon>Necator</taxon>
    </lineage>
</organism>
<sequence length="203" mass="23655">MLMRRKEIWIVIAFTPTETEINVLMSKIPGQQVVIVEVDANAKIGLEKQSDVLGKWHYLAERRSHNGDRLVDLCEQTGLIIASTFERNHRRHQRTWQGSTFLDEMKSLKPQLDSVGHPKTRAVWNVVFDFDHHLLSFIRLHNRNRKVPLQTKIDMAGLKDEECRTNIRQLVYIHAGERTRKKLCNADFFTKCIQDADIPCIAR</sequence>
<evidence type="ECO:0000313" key="1">
    <source>
        <dbReference type="EMBL" id="KAK6728440.1"/>
    </source>
</evidence>
<accession>A0ABR1BRC0</accession>
<comment type="caution">
    <text evidence="1">The sequence shown here is derived from an EMBL/GenBank/DDBJ whole genome shotgun (WGS) entry which is preliminary data.</text>
</comment>
<reference evidence="1 2" key="1">
    <citation type="submission" date="2023-08" db="EMBL/GenBank/DDBJ databases">
        <title>A Necator americanus chromosomal reference genome.</title>
        <authorList>
            <person name="Ilik V."/>
            <person name="Petrzelkova K.J."/>
            <person name="Pardy F."/>
            <person name="Fuh T."/>
            <person name="Niatou-Singa F.S."/>
            <person name="Gouil Q."/>
            <person name="Baker L."/>
            <person name="Ritchie M.E."/>
            <person name="Jex A.R."/>
            <person name="Gazzola D."/>
            <person name="Li H."/>
            <person name="Toshio Fujiwara R."/>
            <person name="Zhan B."/>
            <person name="Aroian R.V."/>
            <person name="Pafco B."/>
            <person name="Schwarz E.M."/>
        </authorList>
    </citation>
    <scope>NUCLEOTIDE SEQUENCE [LARGE SCALE GENOMIC DNA]</scope>
    <source>
        <strain evidence="1 2">Aroian</strain>
        <tissue evidence="1">Whole animal</tissue>
    </source>
</reference>
<dbReference type="Proteomes" id="UP001303046">
    <property type="component" value="Unassembled WGS sequence"/>
</dbReference>
<name>A0ABR1BRC0_NECAM</name>
<proteinExistence type="predicted"/>
<gene>
    <name evidence="1" type="primary">Necator_chrI.g1961</name>
    <name evidence="1" type="ORF">RB195_005835</name>
</gene>
<dbReference type="EMBL" id="JAVFWL010000001">
    <property type="protein sequence ID" value="KAK6728440.1"/>
    <property type="molecule type" value="Genomic_DNA"/>
</dbReference>
<evidence type="ECO:0000313" key="2">
    <source>
        <dbReference type="Proteomes" id="UP001303046"/>
    </source>
</evidence>